<protein>
    <submittedName>
        <fullName evidence="10">Glycosyltransferase family 39 protein</fullName>
    </submittedName>
</protein>
<accession>A0AAN5R546</accession>
<dbReference type="GO" id="GO:0016763">
    <property type="term" value="F:pentosyltransferase activity"/>
    <property type="evidence" value="ECO:0007669"/>
    <property type="project" value="TreeGrafter"/>
</dbReference>
<evidence type="ECO:0000256" key="5">
    <source>
        <dbReference type="ARBA" id="ARBA00022692"/>
    </source>
</evidence>
<feature type="transmembrane region" description="Helical" evidence="8">
    <location>
        <begin position="12"/>
        <end position="33"/>
    </location>
</feature>
<dbReference type="InterPro" id="IPR038731">
    <property type="entry name" value="RgtA/B/C-like"/>
</dbReference>
<evidence type="ECO:0000313" key="10">
    <source>
        <dbReference type="EMBL" id="HAT1596188.1"/>
    </source>
</evidence>
<evidence type="ECO:0000256" key="1">
    <source>
        <dbReference type="ARBA" id="ARBA00004651"/>
    </source>
</evidence>
<name>A0AAN5R546_LEGPN</name>
<feature type="transmembrane region" description="Helical" evidence="8">
    <location>
        <begin position="266"/>
        <end position="286"/>
    </location>
</feature>
<evidence type="ECO:0000259" key="9">
    <source>
        <dbReference type="Pfam" id="PF13231"/>
    </source>
</evidence>
<feature type="transmembrane region" description="Helical" evidence="8">
    <location>
        <begin position="292"/>
        <end position="310"/>
    </location>
</feature>
<feature type="transmembrane region" description="Helical" evidence="8">
    <location>
        <begin position="146"/>
        <end position="176"/>
    </location>
</feature>
<keyword evidence="5 8" id="KW-0812">Transmembrane</keyword>
<keyword evidence="7 8" id="KW-0472">Membrane</keyword>
<dbReference type="InterPro" id="IPR050297">
    <property type="entry name" value="LipidA_mod_glycosyltrf_83"/>
</dbReference>
<sequence>MFLHMNRYISLYFLLILLIAPIHLLGLDSYYYWDWSRHLALSYYDGSPMIAYFIRIATLLFGDTLFALNLVTIVSTALTSFIIYKTARLCLNREASYVAVLIWLFSPLVTLDLINQTTYDTPLTLFWALTLYFTIKYIQFNRNQDLYYTGLSIGLMLLSKYSGIVLVLALLIFLVATPYRRLFKSRHFYLALTLTIIVFSPVILWNAQHDWASIRYQLSTHQTQNAHNTIGSILHTFFNIFLPAINFLFIPPALYLSKSAPRKSPIFYLCLIICITFVLFYLFVAGKATIRGYWLSQYIITASLLAGYCYQEWAYRNSTYLLIVFYVLTSGIILMNNTTLFSFGYSKKLAYYQSIQQLNHSNEKLPNIVITPGWFEARMLFFLKNKPTIFTFDCGSMQNQYRYWSPNLNTLDEVLYIDTFDRLSCVKKYFTQCQSLHLPATIDEKKGKPIIYAYRCGNRLDT</sequence>
<feature type="transmembrane region" description="Helical" evidence="8">
    <location>
        <begin position="322"/>
        <end position="345"/>
    </location>
</feature>
<dbReference type="PANTHER" id="PTHR33908:SF11">
    <property type="entry name" value="MEMBRANE PROTEIN"/>
    <property type="match status" value="1"/>
</dbReference>
<evidence type="ECO:0000256" key="3">
    <source>
        <dbReference type="ARBA" id="ARBA00022676"/>
    </source>
</evidence>
<organism evidence="10 11">
    <name type="scientific">Legionella pneumophila</name>
    <dbReference type="NCBI Taxonomy" id="446"/>
    <lineage>
        <taxon>Bacteria</taxon>
        <taxon>Pseudomonadati</taxon>
        <taxon>Pseudomonadota</taxon>
        <taxon>Gammaproteobacteria</taxon>
        <taxon>Legionellales</taxon>
        <taxon>Legionellaceae</taxon>
        <taxon>Legionella</taxon>
    </lineage>
</organism>
<evidence type="ECO:0000256" key="2">
    <source>
        <dbReference type="ARBA" id="ARBA00022475"/>
    </source>
</evidence>
<feature type="transmembrane region" description="Helical" evidence="8">
    <location>
        <begin position="233"/>
        <end position="254"/>
    </location>
</feature>
<keyword evidence="4" id="KW-0808">Transferase</keyword>
<reference evidence="10" key="2">
    <citation type="submission" date="2020-11" db="EMBL/GenBank/DDBJ databases">
        <authorList>
            <consortium name="NCBI Pathogen Detection Project"/>
        </authorList>
    </citation>
    <scope>NUCLEOTIDE SEQUENCE</scope>
    <source>
        <strain evidence="10">D3612</strain>
    </source>
</reference>
<feature type="domain" description="Glycosyltransferase RgtA/B/C/D-like" evidence="9">
    <location>
        <begin position="46"/>
        <end position="205"/>
    </location>
</feature>
<feature type="transmembrane region" description="Helical" evidence="8">
    <location>
        <begin position="53"/>
        <end position="83"/>
    </location>
</feature>
<dbReference type="AlphaFoldDB" id="A0AAN5R546"/>
<evidence type="ECO:0000256" key="6">
    <source>
        <dbReference type="ARBA" id="ARBA00022989"/>
    </source>
</evidence>
<reference evidence="10" key="1">
    <citation type="journal article" date="2018" name="Genome Biol.">
        <title>SKESA: strategic k-mer extension for scrupulous assemblies.</title>
        <authorList>
            <person name="Souvorov A."/>
            <person name="Agarwala R."/>
            <person name="Lipman D.J."/>
        </authorList>
    </citation>
    <scope>NUCLEOTIDE SEQUENCE</scope>
    <source>
        <strain evidence="10">D3612</strain>
    </source>
</reference>
<evidence type="ECO:0000256" key="7">
    <source>
        <dbReference type="ARBA" id="ARBA00023136"/>
    </source>
</evidence>
<comment type="caution">
    <text evidence="10">The sequence shown here is derived from an EMBL/GenBank/DDBJ whole genome shotgun (WGS) entry which is preliminary data.</text>
</comment>
<keyword evidence="6 8" id="KW-1133">Transmembrane helix</keyword>
<evidence type="ECO:0000256" key="4">
    <source>
        <dbReference type="ARBA" id="ARBA00022679"/>
    </source>
</evidence>
<dbReference type="GO" id="GO:0009103">
    <property type="term" value="P:lipopolysaccharide biosynthetic process"/>
    <property type="evidence" value="ECO:0007669"/>
    <property type="project" value="UniProtKB-ARBA"/>
</dbReference>
<evidence type="ECO:0000313" key="11">
    <source>
        <dbReference type="Proteomes" id="UP000861567"/>
    </source>
</evidence>
<comment type="subcellular location">
    <subcellularLocation>
        <location evidence="1">Cell membrane</location>
        <topology evidence="1">Multi-pass membrane protein</topology>
    </subcellularLocation>
</comment>
<dbReference type="PANTHER" id="PTHR33908">
    <property type="entry name" value="MANNOSYLTRANSFERASE YKCB-RELATED"/>
    <property type="match status" value="1"/>
</dbReference>
<dbReference type="GO" id="GO:0005886">
    <property type="term" value="C:plasma membrane"/>
    <property type="evidence" value="ECO:0007669"/>
    <property type="project" value="UniProtKB-SubCell"/>
</dbReference>
<keyword evidence="3" id="KW-0328">Glycosyltransferase</keyword>
<dbReference type="Proteomes" id="UP000861567">
    <property type="component" value="Unassembled WGS sequence"/>
</dbReference>
<evidence type="ECO:0000256" key="8">
    <source>
        <dbReference type="SAM" id="Phobius"/>
    </source>
</evidence>
<feature type="transmembrane region" description="Helical" evidence="8">
    <location>
        <begin position="95"/>
        <end position="114"/>
    </location>
</feature>
<dbReference type="EMBL" id="DACSEI010000011">
    <property type="protein sequence ID" value="HAT1596188.1"/>
    <property type="molecule type" value="Genomic_DNA"/>
</dbReference>
<feature type="transmembrane region" description="Helical" evidence="8">
    <location>
        <begin position="188"/>
        <end position="207"/>
    </location>
</feature>
<proteinExistence type="predicted"/>
<dbReference type="Pfam" id="PF13231">
    <property type="entry name" value="PMT_2"/>
    <property type="match status" value="1"/>
</dbReference>
<gene>
    <name evidence="10" type="ORF">I8Y58_001410</name>
</gene>
<keyword evidence="2" id="KW-1003">Cell membrane</keyword>